<protein>
    <submittedName>
        <fullName evidence="5">WD domain G-beta repeat uncharacterized protein</fullName>
    </submittedName>
</protein>
<dbReference type="PRINTS" id="PR00301">
    <property type="entry name" value="HEATSHOCK70"/>
</dbReference>
<proteinExistence type="predicted"/>
<dbReference type="InterPro" id="IPR015943">
    <property type="entry name" value="WD40/YVTN_repeat-like_dom_sf"/>
</dbReference>
<dbReference type="Gene3D" id="3.30.420.40">
    <property type="match status" value="2"/>
</dbReference>
<dbReference type="Pfam" id="PF00400">
    <property type="entry name" value="WD40"/>
    <property type="match status" value="1"/>
</dbReference>
<evidence type="ECO:0000256" key="2">
    <source>
        <dbReference type="ARBA" id="ARBA00022840"/>
    </source>
</evidence>
<name>A0A543ATI9_9ACTN</name>
<sequence length="802" mass="84547">MPSSRPAGLGIDLGTSHTVAVVRRRDGRVQSLLFDSSPLLPSAVFVSQSGAALVGSDALHSAKMAPARLEPHPKRRIDDGTVLLGDREWTIPELFAAVLSRVRRECVQVLGEIPSEVVITHPAVWGPTRRSLLRKACAAAGFEDVGLVPEPVAAAHYFVDQLGHEVPVGASIVVHDFGGGTFDAAVLTRTITGFTVSSLDGLDQLGGTDIDAAIVADLRGRVGDPEDWAWYTAPQTTADRRARHNFIEDVRLVKERLSRHPTADLYLPILDRDVHLTREELETLAQPLLSRAVDVVEAVIEDSGVPDLAGIFPVGGASRMPLVATLLHRRLGVAPIVVDQLEQVVAHGALLSGKPEAVGFSTSAAATDRASEAASVALVSGDPLATVADPVVSREPEATPAEAAPVDEMVEAPTGDTPTPTHPPGDEPAEPVGSHESDGETSGLSRPSVGRRSILVAGVGTIAALAAIPLVMALNQEDDPVKADDAPADGSSSSPPRPDAQGWSSQTLIADIATEALAFSPSGDRLAVGRAGAVEIWDVDGGHLDTIAIGDDNEWSYLEPKLEFSPDGKLLAVAGRDHVSLWDVDGGTSVTKLEVDTTPAFGGFSSDGSRLAFSDGKVLKLWDVATESVNITINALVATKNSHDINQLAFSSDGALLASRGWGGSSDAPIEVWDVSSGRRVTQLANGDGSGPMAFNPDASLLAASVGITIHLWDTSDWSRAALLKRNRSSSRLEFSPDGATLMTDGISNMSHRIDLWDVASRQRTRDDLFHSDLELTALTFSPDGEIIASGGSSSVELWRRE</sequence>
<gene>
    <name evidence="5" type="ORF">FB566_1404</name>
</gene>
<evidence type="ECO:0000256" key="3">
    <source>
        <dbReference type="ARBA" id="ARBA00023186"/>
    </source>
</evidence>
<keyword evidence="6" id="KW-1185">Reference proteome</keyword>
<dbReference type="InterPro" id="IPR013126">
    <property type="entry name" value="Hsp_70_fam"/>
</dbReference>
<evidence type="ECO:0000256" key="4">
    <source>
        <dbReference type="SAM" id="MobiDB-lite"/>
    </source>
</evidence>
<dbReference type="Gene3D" id="2.130.10.10">
    <property type="entry name" value="YVTN repeat-like/Quinoprotein amine dehydrogenase"/>
    <property type="match status" value="2"/>
</dbReference>
<dbReference type="GO" id="GO:0005524">
    <property type="term" value="F:ATP binding"/>
    <property type="evidence" value="ECO:0007669"/>
    <property type="project" value="UniProtKB-KW"/>
</dbReference>
<evidence type="ECO:0000256" key="1">
    <source>
        <dbReference type="ARBA" id="ARBA00022741"/>
    </source>
</evidence>
<accession>A0A543ATI9</accession>
<dbReference type="InParanoid" id="A0A543ATI9"/>
<feature type="region of interest" description="Disordered" evidence="4">
    <location>
        <begin position="480"/>
        <end position="503"/>
    </location>
</feature>
<dbReference type="Proteomes" id="UP000317043">
    <property type="component" value="Unassembled WGS sequence"/>
</dbReference>
<dbReference type="InterPro" id="IPR043129">
    <property type="entry name" value="ATPase_NBD"/>
</dbReference>
<dbReference type="GO" id="GO:0140662">
    <property type="term" value="F:ATP-dependent protein folding chaperone"/>
    <property type="evidence" value="ECO:0007669"/>
    <property type="project" value="InterPro"/>
</dbReference>
<dbReference type="Pfam" id="PF00012">
    <property type="entry name" value="HSP70"/>
    <property type="match status" value="1"/>
</dbReference>
<comment type="caution">
    <text evidence="5">The sequence shown here is derived from an EMBL/GenBank/DDBJ whole genome shotgun (WGS) entry which is preliminary data.</text>
</comment>
<dbReference type="InterPro" id="IPR001680">
    <property type="entry name" value="WD40_rpt"/>
</dbReference>
<organism evidence="5 6">
    <name type="scientific">Stackebrandtia endophytica</name>
    <dbReference type="NCBI Taxonomy" id="1496996"/>
    <lineage>
        <taxon>Bacteria</taxon>
        <taxon>Bacillati</taxon>
        <taxon>Actinomycetota</taxon>
        <taxon>Actinomycetes</taxon>
        <taxon>Glycomycetales</taxon>
        <taxon>Glycomycetaceae</taxon>
        <taxon>Stackebrandtia</taxon>
    </lineage>
</organism>
<keyword evidence="1" id="KW-0547">Nucleotide-binding</keyword>
<dbReference type="FunCoup" id="A0A543ATI9">
    <property type="interactions" value="6"/>
</dbReference>
<dbReference type="PANTHER" id="PTHR19879:SF9">
    <property type="entry name" value="TRANSCRIPTION INITIATION FACTOR TFIID SUBUNIT 5"/>
    <property type="match status" value="1"/>
</dbReference>
<keyword evidence="2" id="KW-0067">ATP-binding</keyword>
<feature type="region of interest" description="Disordered" evidence="4">
    <location>
        <begin position="388"/>
        <end position="447"/>
    </location>
</feature>
<dbReference type="EMBL" id="VFOW01000001">
    <property type="protein sequence ID" value="TQL75888.1"/>
    <property type="molecule type" value="Genomic_DNA"/>
</dbReference>
<dbReference type="SUPFAM" id="SSF82171">
    <property type="entry name" value="DPP6 N-terminal domain-like"/>
    <property type="match status" value="1"/>
</dbReference>
<dbReference type="RefSeq" id="WP_142045434.1">
    <property type="nucleotide sequence ID" value="NZ_JBHTGS010000001.1"/>
</dbReference>
<dbReference type="OrthoDB" id="3333926at2"/>
<dbReference type="Gene3D" id="3.90.640.10">
    <property type="entry name" value="Actin, Chain A, domain 4"/>
    <property type="match status" value="1"/>
</dbReference>
<dbReference type="SUPFAM" id="SSF53067">
    <property type="entry name" value="Actin-like ATPase domain"/>
    <property type="match status" value="2"/>
</dbReference>
<evidence type="ECO:0000313" key="5">
    <source>
        <dbReference type="EMBL" id="TQL75888.1"/>
    </source>
</evidence>
<dbReference type="SMART" id="SM00320">
    <property type="entry name" value="WD40"/>
    <property type="match status" value="6"/>
</dbReference>
<evidence type="ECO:0000313" key="6">
    <source>
        <dbReference type="Proteomes" id="UP000317043"/>
    </source>
</evidence>
<dbReference type="PANTHER" id="PTHR19879">
    <property type="entry name" value="TRANSCRIPTION INITIATION FACTOR TFIID"/>
    <property type="match status" value="1"/>
</dbReference>
<keyword evidence="3" id="KW-0143">Chaperone</keyword>
<dbReference type="AlphaFoldDB" id="A0A543ATI9"/>
<reference evidence="5 6" key="1">
    <citation type="submission" date="2019-06" db="EMBL/GenBank/DDBJ databases">
        <title>Sequencing the genomes of 1000 actinobacteria strains.</title>
        <authorList>
            <person name="Klenk H.-P."/>
        </authorList>
    </citation>
    <scope>NUCLEOTIDE SEQUENCE [LARGE SCALE GENOMIC DNA]</scope>
    <source>
        <strain evidence="5 6">DSM 45928</strain>
    </source>
</reference>